<accession>A0A484I5Z5</accession>
<dbReference type="EMBL" id="LR216287">
    <property type="protein sequence ID" value="VFJ12533.1"/>
    <property type="molecule type" value="Genomic_DNA"/>
</dbReference>
<sequence>MSVSLTKYLDAVNMIAINTKLNKLLKTASYNIQNQCNILMTM</sequence>
<dbReference type="AlphaFoldDB" id="A0A484I5Z5"/>
<protein>
    <submittedName>
        <fullName evidence="1">Uncharacterized protein</fullName>
    </submittedName>
</protein>
<dbReference type="KEGG" id="nfn:NFRAN_0212"/>
<reference evidence="1 2" key="1">
    <citation type="submission" date="2019-02" db="EMBL/GenBank/DDBJ databases">
        <authorList>
            <person name="Lehtovirta-Morley E L."/>
        </authorList>
    </citation>
    <scope>NUCLEOTIDE SEQUENCE [LARGE SCALE GENOMIC DNA]</scope>
    <source>
        <strain evidence="1">NFRAN1</strain>
    </source>
</reference>
<keyword evidence="2" id="KW-1185">Reference proteome</keyword>
<evidence type="ECO:0000313" key="1">
    <source>
        <dbReference type="EMBL" id="VFJ12533.1"/>
    </source>
</evidence>
<organism evidence="1 2">
    <name type="scientific">Candidatus Nitrosocosmicus franklandianus</name>
    <dbReference type="NCBI Taxonomy" id="1798806"/>
    <lineage>
        <taxon>Archaea</taxon>
        <taxon>Nitrososphaerota</taxon>
        <taxon>Nitrososphaeria</taxon>
        <taxon>Nitrososphaerales</taxon>
        <taxon>Nitrososphaeraceae</taxon>
        <taxon>Candidatus Nitrosocosmicus</taxon>
    </lineage>
</organism>
<gene>
    <name evidence="1" type="ORF">NFRAN_0212</name>
</gene>
<proteinExistence type="predicted"/>
<evidence type="ECO:0000313" key="2">
    <source>
        <dbReference type="Proteomes" id="UP000294299"/>
    </source>
</evidence>
<name>A0A484I5Z5_9ARCH</name>
<dbReference type="Proteomes" id="UP000294299">
    <property type="component" value="Chromosome NFRAN"/>
</dbReference>